<keyword evidence="3" id="KW-0812">Transmembrane</keyword>
<dbReference type="PROSITE" id="PS51450">
    <property type="entry name" value="LRR"/>
    <property type="match status" value="6"/>
</dbReference>
<dbReference type="Pfam" id="PF13855">
    <property type="entry name" value="LRR_8"/>
    <property type="match status" value="4"/>
</dbReference>
<evidence type="ECO:0000313" key="6">
    <source>
        <dbReference type="Proteomes" id="UP001211065"/>
    </source>
</evidence>
<keyword evidence="3" id="KW-0472">Membrane</keyword>
<keyword evidence="3" id="KW-1133">Transmembrane helix</keyword>
<evidence type="ECO:0000313" key="5">
    <source>
        <dbReference type="EMBL" id="KAJ3227746.1"/>
    </source>
</evidence>
<dbReference type="SMART" id="SM00364">
    <property type="entry name" value="LRR_BAC"/>
    <property type="match status" value="6"/>
</dbReference>
<feature type="chain" id="PRO_5042189153" evidence="4">
    <location>
        <begin position="16"/>
        <end position="1113"/>
    </location>
</feature>
<feature type="signal peptide" evidence="4">
    <location>
        <begin position="1"/>
        <end position="15"/>
    </location>
</feature>
<evidence type="ECO:0000256" key="3">
    <source>
        <dbReference type="SAM" id="Phobius"/>
    </source>
</evidence>
<dbReference type="PANTHER" id="PTHR45712:SF29">
    <property type="entry name" value="INSULIN-LIKE GROWTH FACTOR-BINDING PROTEIN ACID LABILE SUBUNIT"/>
    <property type="match status" value="1"/>
</dbReference>
<dbReference type="EMBL" id="JADGJW010000011">
    <property type="protein sequence ID" value="KAJ3227746.1"/>
    <property type="molecule type" value="Genomic_DNA"/>
</dbReference>
<organism evidence="5 6">
    <name type="scientific">Clydaea vesicula</name>
    <dbReference type="NCBI Taxonomy" id="447962"/>
    <lineage>
        <taxon>Eukaryota</taxon>
        <taxon>Fungi</taxon>
        <taxon>Fungi incertae sedis</taxon>
        <taxon>Chytridiomycota</taxon>
        <taxon>Chytridiomycota incertae sedis</taxon>
        <taxon>Chytridiomycetes</taxon>
        <taxon>Lobulomycetales</taxon>
        <taxon>Lobulomycetaceae</taxon>
        <taxon>Clydaea</taxon>
    </lineage>
</organism>
<evidence type="ECO:0000256" key="1">
    <source>
        <dbReference type="ARBA" id="ARBA00022614"/>
    </source>
</evidence>
<keyword evidence="1" id="KW-0433">Leucine-rich repeat</keyword>
<gene>
    <name evidence="5" type="ORF">HK099_000419</name>
</gene>
<dbReference type="InterPro" id="IPR001611">
    <property type="entry name" value="Leu-rich_rpt"/>
</dbReference>
<dbReference type="InterPro" id="IPR032675">
    <property type="entry name" value="LRR_dom_sf"/>
</dbReference>
<dbReference type="Gene3D" id="3.80.10.10">
    <property type="entry name" value="Ribonuclease Inhibitor"/>
    <property type="match status" value="4"/>
</dbReference>
<dbReference type="InterPro" id="IPR003591">
    <property type="entry name" value="Leu-rich_rpt_typical-subtyp"/>
</dbReference>
<dbReference type="Proteomes" id="UP001211065">
    <property type="component" value="Unassembled WGS sequence"/>
</dbReference>
<protein>
    <submittedName>
        <fullName evidence="5">Uncharacterized protein</fullName>
    </submittedName>
</protein>
<reference evidence="5" key="1">
    <citation type="submission" date="2020-05" db="EMBL/GenBank/DDBJ databases">
        <title>Phylogenomic resolution of chytrid fungi.</title>
        <authorList>
            <person name="Stajich J.E."/>
            <person name="Amses K."/>
            <person name="Simmons R."/>
            <person name="Seto K."/>
            <person name="Myers J."/>
            <person name="Bonds A."/>
            <person name="Quandt C.A."/>
            <person name="Barry K."/>
            <person name="Liu P."/>
            <person name="Grigoriev I."/>
            <person name="Longcore J.E."/>
            <person name="James T.Y."/>
        </authorList>
    </citation>
    <scope>NUCLEOTIDE SEQUENCE</scope>
    <source>
        <strain evidence="5">JEL0476</strain>
    </source>
</reference>
<dbReference type="SUPFAM" id="SSF52058">
    <property type="entry name" value="L domain-like"/>
    <property type="match status" value="2"/>
</dbReference>
<dbReference type="InterPro" id="IPR050333">
    <property type="entry name" value="SLRP"/>
</dbReference>
<accession>A0AAD5U7X0</accession>
<dbReference type="SMART" id="SM00369">
    <property type="entry name" value="LRR_TYP"/>
    <property type="match status" value="15"/>
</dbReference>
<sequence length="1113" mass="125536">MFKFILLGLISSIFAQNPINECEILSNNPIFGLTPQDVLQCSNSFTSPTVTANNSIISSITLDITDNSQYELSSIPEEVYRLRSLHTLIFNGFSITNLTFQNFQSATSLRVLSLAGTINNIIANQQQCEIDICHDEPSLFSSLTGLNSLNLRDSALQLLPGNTFANLTNLTELNLQNNNFIKLPKLSGLSNLQVLEVQNNYIFEIPENAFISLGKLKTVDFSNNFITNLGNALAGLKLETLRLSFNEIANITKGSLGDFSSLVLFEMTNNLISNLPVGFFNNATVLSDLYFQYNKLETLPEGLLNDCVSLERIDFSDNLIKSIPDNFFERLPRLLLLSLLNNHLEKVPSSIPFSTINILYLGNNKLTTLPATFKNLTAITELDLSYNQLTELPELVNIPIDSYLFIHNNALTKLPLFNPEITFLHLSYNNFQFKPNEKPFEKYEKLSSLFLRNALGFIPNTLLVGPKSLMALDLSRNGIKVIPDSLFDPVPDLNTLYLHENQLETVESRTFNSISNLAYLLLGNNLLKSLPNDIFSKFKYLFFLDLHSNKFEKLDSEILNPLNATLTDFYLFNNTDFKEEIPILSNFSSLVTCVVQELGRACKPANSSLIHPACLTFYSLPSCNRKWSISETINHVDSILLIVFIAIFIVATTAIIALLKMKKKKSLKRKQKHEEELSIHSAPVEKKVGLLQLMKKAVVSPHEVFVSAEEVHYDSPKIYKFRILSAIIITIVFIGYVFFEATNLATSITTTTSIMPYFNKETNFSSFDIPVMKFSTEPLTCMYMHNAEVKNCFDGKDWFSGELFDSTFSIPENSTIQDRISKRELLSSVNLKLWEIENGIVKENVEYIDVLLGNGSISSNVSFYHFGALNEAALKIQDNVVKYRNTFTVNIFPAMINVVKFQLNVNRSLTGGYFGSFDSTYKDRYTYDLSMEYIISLNGETIVRAVPKSFDARIITETRNYTVISLLSAIATLGSTAAAFYVFLYGAGPFKPWGIVQEKIDDVEERLARVKQEKKIKGEKEVEWEVNLFLDIPTKVKDERIEKKINAISNWKTASYVNSSNVGSFSDSSPSGSIEGKTPSEFSLKNMKEDLKRELKEEMSRELNALMASLRKI</sequence>
<feature type="transmembrane region" description="Helical" evidence="3">
    <location>
        <begin position="963"/>
        <end position="984"/>
    </location>
</feature>
<feature type="transmembrane region" description="Helical" evidence="3">
    <location>
        <begin position="639"/>
        <end position="659"/>
    </location>
</feature>
<feature type="transmembrane region" description="Helical" evidence="3">
    <location>
        <begin position="721"/>
        <end position="739"/>
    </location>
</feature>
<evidence type="ECO:0000256" key="2">
    <source>
        <dbReference type="ARBA" id="ARBA00022737"/>
    </source>
</evidence>
<name>A0AAD5U7X0_9FUNG</name>
<keyword evidence="6" id="KW-1185">Reference proteome</keyword>
<dbReference type="PANTHER" id="PTHR45712">
    <property type="entry name" value="AGAP008170-PA"/>
    <property type="match status" value="1"/>
</dbReference>
<comment type="caution">
    <text evidence="5">The sequence shown here is derived from an EMBL/GenBank/DDBJ whole genome shotgun (WGS) entry which is preliminary data.</text>
</comment>
<evidence type="ECO:0000256" key="4">
    <source>
        <dbReference type="SAM" id="SignalP"/>
    </source>
</evidence>
<dbReference type="AlphaFoldDB" id="A0AAD5U7X0"/>
<keyword evidence="2" id="KW-0677">Repeat</keyword>
<keyword evidence="4" id="KW-0732">Signal</keyword>
<proteinExistence type="predicted"/>